<keyword evidence="2" id="KW-0805">Transcription regulation</keyword>
<dbReference type="GO" id="GO:0005634">
    <property type="term" value="C:nucleus"/>
    <property type="evidence" value="ECO:0007669"/>
    <property type="project" value="UniProtKB-SubCell"/>
</dbReference>
<dbReference type="InterPro" id="IPR045843">
    <property type="entry name" value="IND-like"/>
</dbReference>
<sequence>MGMEAVAGDGDNDDEEIILSWGEKCGNVPFLPDYGPLSVTDWGLLNSSGMSYGVQPFFSSQFYNFGNMNEASSSSTFPEELEDMIQEEKVTFYTNDFRLEPELYNYYQQIDHRAVDVPLQGPMIDYQSSGVNNNHGAILQQPFTPDMKHSDWRYEQNSRVMENPKKRMNNVRDQKVVNKKHARHNKMQGIEGVTERVPMRRSQKLADKITALQKLVSPYGKTDTASVLQEAHISINLLHGQIQKLLQSTQTPAINIGPIQNRNNKEAESSLRDKGLCLVPVSTLQVNSIYHGEQNFISGNY</sequence>
<dbReference type="EMBL" id="PKPP01002392">
    <property type="protein sequence ID" value="PWA75561.1"/>
    <property type="molecule type" value="Genomic_DNA"/>
</dbReference>
<name>A0A2U1NQ01_ARTAN</name>
<proteinExistence type="predicted"/>
<protein>
    <submittedName>
        <fullName evidence="6">Transcription factor bHLH114</fullName>
    </submittedName>
</protein>
<gene>
    <name evidence="6" type="ORF">CTI12_AA240560</name>
</gene>
<dbReference type="CDD" id="cd11393">
    <property type="entry name" value="bHLH_AtbHLH_like"/>
    <property type="match status" value="1"/>
</dbReference>
<dbReference type="AlphaFoldDB" id="A0A2U1NQ01"/>
<accession>A0A2U1NQ01</accession>
<reference evidence="6 7" key="1">
    <citation type="journal article" date="2018" name="Mol. Plant">
        <title>The genome of Artemisia annua provides insight into the evolution of Asteraceae family and artemisinin biosynthesis.</title>
        <authorList>
            <person name="Shen Q."/>
            <person name="Zhang L."/>
            <person name="Liao Z."/>
            <person name="Wang S."/>
            <person name="Yan T."/>
            <person name="Shi P."/>
            <person name="Liu M."/>
            <person name="Fu X."/>
            <person name="Pan Q."/>
            <person name="Wang Y."/>
            <person name="Lv Z."/>
            <person name="Lu X."/>
            <person name="Zhang F."/>
            <person name="Jiang W."/>
            <person name="Ma Y."/>
            <person name="Chen M."/>
            <person name="Hao X."/>
            <person name="Li L."/>
            <person name="Tang Y."/>
            <person name="Lv G."/>
            <person name="Zhou Y."/>
            <person name="Sun X."/>
            <person name="Brodelius P.E."/>
            <person name="Rose J.K.C."/>
            <person name="Tang K."/>
        </authorList>
    </citation>
    <scope>NUCLEOTIDE SEQUENCE [LARGE SCALE GENOMIC DNA]</scope>
    <source>
        <strain evidence="7">cv. Huhao1</strain>
        <tissue evidence="6">Leaf</tissue>
    </source>
</reference>
<evidence type="ECO:0000256" key="2">
    <source>
        <dbReference type="ARBA" id="ARBA00023015"/>
    </source>
</evidence>
<dbReference type="SUPFAM" id="SSF47459">
    <property type="entry name" value="HLH, helix-loop-helix DNA-binding domain"/>
    <property type="match status" value="1"/>
</dbReference>
<dbReference type="GO" id="GO:0000978">
    <property type="term" value="F:RNA polymerase II cis-regulatory region sequence-specific DNA binding"/>
    <property type="evidence" value="ECO:0007669"/>
    <property type="project" value="TreeGrafter"/>
</dbReference>
<keyword evidence="3" id="KW-0238">DNA-binding</keyword>
<dbReference type="PANTHER" id="PTHR16223">
    <property type="entry name" value="TRANSCRIPTION FACTOR BHLH83-RELATED"/>
    <property type="match status" value="1"/>
</dbReference>
<dbReference type="InterPro" id="IPR045239">
    <property type="entry name" value="bHLH95_bHLH"/>
</dbReference>
<dbReference type="OrthoDB" id="1870356at2759"/>
<organism evidence="6 7">
    <name type="scientific">Artemisia annua</name>
    <name type="common">Sweet wormwood</name>
    <dbReference type="NCBI Taxonomy" id="35608"/>
    <lineage>
        <taxon>Eukaryota</taxon>
        <taxon>Viridiplantae</taxon>
        <taxon>Streptophyta</taxon>
        <taxon>Embryophyta</taxon>
        <taxon>Tracheophyta</taxon>
        <taxon>Spermatophyta</taxon>
        <taxon>Magnoliopsida</taxon>
        <taxon>eudicotyledons</taxon>
        <taxon>Gunneridae</taxon>
        <taxon>Pentapetalae</taxon>
        <taxon>asterids</taxon>
        <taxon>campanulids</taxon>
        <taxon>Asterales</taxon>
        <taxon>Asteraceae</taxon>
        <taxon>Asteroideae</taxon>
        <taxon>Anthemideae</taxon>
        <taxon>Artemisiinae</taxon>
        <taxon>Artemisia</taxon>
    </lineage>
</organism>
<dbReference type="STRING" id="35608.A0A2U1NQ01"/>
<dbReference type="GO" id="GO:0000981">
    <property type="term" value="F:DNA-binding transcription factor activity, RNA polymerase II-specific"/>
    <property type="evidence" value="ECO:0007669"/>
    <property type="project" value="TreeGrafter"/>
</dbReference>
<dbReference type="Proteomes" id="UP000245207">
    <property type="component" value="Unassembled WGS sequence"/>
</dbReference>
<comment type="subcellular location">
    <subcellularLocation>
        <location evidence="1">Nucleus</location>
    </subcellularLocation>
</comment>
<evidence type="ECO:0000256" key="5">
    <source>
        <dbReference type="ARBA" id="ARBA00023242"/>
    </source>
</evidence>
<evidence type="ECO:0000313" key="6">
    <source>
        <dbReference type="EMBL" id="PWA75561.1"/>
    </source>
</evidence>
<evidence type="ECO:0000256" key="4">
    <source>
        <dbReference type="ARBA" id="ARBA00023163"/>
    </source>
</evidence>
<keyword evidence="7" id="KW-1185">Reference proteome</keyword>
<dbReference type="PANTHER" id="PTHR16223:SF138">
    <property type="entry name" value="TRANSCRIPTION FACTOR BHLH103-LIKE"/>
    <property type="match status" value="1"/>
</dbReference>
<keyword evidence="5" id="KW-0539">Nucleus</keyword>
<evidence type="ECO:0000256" key="3">
    <source>
        <dbReference type="ARBA" id="ARBA00023125"/>
    </source>
</evidence>
<evidence type="ECO:0000256" key="1">
    <source>
        <dbReference type="ARBA" id="ARBA00004123"/>
    </source>
</evidence>
<evidence type="ECO:0000313" key="7">
    <source>
        <dbReference type="Proteomes" id="UP000245207"/>
    </source>
</evidence>
<dbReference type="InterPro" id="IPR036638">
    <property type="entry name" value="HLH_DNA-bd_sf"/>
</dbReference>
<dbReference type="GO" id="GO:0046983">
    <property type="term" value="F:protein dimerization activity"/>
    <property type="evidence" value="ECO:0007669"/>
    <property type="project" value="InterPro"/>
</dbReference>
<keyword evidence="4" id="KW-0804">Transcription</keyword>
<comment type="caution">
    <text evidence="6">The sequence shown here is derived from an EMBL/GenBank/DDBJ whole genome shotgun (WGS) entry which is preliminary data.</text>
</comment>